<feature type="compositionally biased region" description="Basic and acidic residues" evidence="1">
    <location>
        <begin position="173"/>
        <end position="182"/>
    </location>
</feature>
<dbReference type="RefSeq" id="XP_060439339.1">
    <property type="nucleotide sequence ID" value="XM_060581606.1"/>
</dbReference>
<keyword evidence="3" id="KW-1185">Reference proteome</keyword>
<protein>
    <submittedName>
        <fullName evidence="2">Uncharacterized protein</fullName>
    </submittedName>
</protein>
<evidence type="ECO:0000313" key="3">
    <source>
        <dbReference type="Proteomes" id="UP001243989"/>
    </source>
</evidence>
<organism evidence="2 3">
    <name type="scientific">Colletotrichum phormii</name>
    <dbReference type="NCBI Taxonomy" id="359342"/>
    <lineage>
        <taxon>Eukaryota</taxon>
        <taxon>Fungi</taxon>
        <taxon>Dikarya</taxon>
        <taxon>Ascomycota</taxon>
        <taxon>Pezizomycotina</taxon>
        <taxon>Sordariomycetes</taxon>
        <taxon>Hypocreomycetidae</taxon>
        <taxon>Glomerellales</taxon>
        <taxon>Glomerellaceae</taxon>
        <taxon>Colletotrichum</taxon>
        <taxon>Colletotrichum acutatum species complex</taxon>
    </lineage>
</organism>
<name>A0AAI9ZF11_9PEZI</name>
<accession>A0AAI9ZF11</accession>
<reference evidence="2" key="1">
    <citation type="submission" date="2021-06" db="EMBL/GenBank/DDBJ databases">
        <title>Comparative genomics, transcriptomics and evolutionary studies reveal genomic signatures of adaptation to plant cell wall in hemibiotrophic fungi.</title>
        <authorList>
            <consortium name="DOE Joint Genome Institute"/>
            <person name="Baroncelli R."/>
            <person name="Diaz J.F."/>
            <person name="Benocci T."/>
            <person name="Peng M."/>
            <person name="Battaglia E."/>
            <person name="Haridas S."/>
            <person name="Andreopoulos W."/>
            <person name="Labutti K."/>
            <person name="Pangilinan J."/>
            <person name="Floch G.L."/>
            <person name="Makela M.R."/>
            <person name="Henrissat B."/>
            <person name="Grigoriev I.V."/>
            <person name="Crouch J.A."/>
            <person name="De Vries R.P."/>
            <person name="Sukno S.A."/>
            <person name="Thon M.R."/>
        </authorList>
    </citation>
    <scope>NUCLEOTIDE SEQUENCE</scope>
    <source>
        <strain evidence="2">CBS 102054</strain>
    </source>
</reference>
<gene>
    <name evidence="2" type="ORF">BDP81DRAFT_120824</name>
</gene>
<comment type="caution">
    <text evidence="2">The sequence shown here is derived from an EMBL/GenBank/DDBJ whole genome shotgun (WGS) entry which is preliminary data.</text>
</comment>
<sequence>MHANCISLRPATASPNSATTPTSTCNPSLATLLNRHLQVSLNHVQFATTRSWPTKPVRDIRYRPLLATPNRRIKDRTGVKKATRFAPIARIAPHRSATSTRRLEKQTRPTSPTSLLHRLSAPALLSHTHIRSTLSHSLSLSRTRTRTPRTRRDPYSSSPSACSKPKQNTLRGLLDHHKGGKY</sequence>
<evidence type="ECO:0000256" key="1">
    <source>
        <dbReference type="SAM" id="MobiDB-lite"/>
    </source>
</evidence>
<dbReference type="Proteomes" id="UP001243989">
    <property type="component" value="Unassembled WGS sequence"/>
</dbReference>
<evidence type="ECO:0000313" key="2">
    <source>
        <dbReference type="EMBL" id="KAK1623344.1"/>
    </source>
</evidence>
<dbReference type="AlphaFoldDB" id="A0AAI9ZF11"/>
<dbReference type="EMBL" id="JAHMHQ010000029">
    <property type="protein sequence ID" value="KAK1623344.1"/>
    <property type="molecule type" value="Genomic_DNA"/>
</dbReference>
<feature type="compositionally biased region" description="Low complexity" evidence="1">
    <location>
        <begin position="10"/>
        <end position="22"/>
    </location>
</feature>
<feature type="region of interest" description="Disordered" evidence="1">
    <location>
        <begin position="1"/>
        <end position="22"/>
    </location>
</feature>
<feature type="region of interest" description="Disordered" evidence="1">
    <location>
        <begin position="134"/>
        <end position="182"/>
    </location>
</feature>
<proteinExistence type="predicted"/>
<dbReference type="GeneID" id="85466468"/>
<feature type="region of interest" description="Disordered" evidence="1">
    <location>
        <begin position="96"/>
        <end position="116"/>
    </location>
</feature>